<dbReference type="SMART" id="SM00028">
    <property type="entry name" value="TPR"/>
    <property type="match status" value="4"/>
</dbReference>
<dbReference type="Gene3D" id="1.10.287.110">
    <property type="entry name" value="DnaJ domain"/>
    <property type="match status" value="1"/>
</dbReference>
<evidence type="ECO:0000256" key="4">
    <source>
        <dbReference type="PROSITE-ProRule" id="PRU00339"/>
    </source>
</evidence>
<evidence type="ECO:0000256" key="2">
    <source>
        <dbReference type="ARBA" id="ARBA00022729"/>
    </source>
</evidence>
<dbReference type="OrthoDB" id="1726119at2759"/>
<dbReference type="Proteomes" id="UP000717328">
    <property type="component" value="Unassembled WGS sequence"/>
</dbReference>
<evidence type="ECO:0000313" key="8">
    <source>
        <dbReference type="Proteomes" id="UP000717328"/>
    </source>
</evidence>
<evidence type="ECO:0000256" key="3">
    <source>
        <dbReference type="ARBA" id="ARBA00022824"/>
    </source>
</evidence>
<dbReference type="SMART" id="SM00271">
    <property type="entry name" value="DnaJ"/>
    <property type="match status" value="1"/>
</dbReference>
<dbReference type="SUPFAM" id="SSF46565">
    <property type="entry name" value="Chaperone J-domain"/>
    <property type="match status" value="1"/>
</dbReference>
<reference evidence="7" key="2">
    <citation type="submission" date="2021-10" db="EMBL/GenBank/DDBJ databases">
        <title>Phylogenomics reveals ancestral predisposition of the termite-cultivated fungus Termitomyces towards a domesticated lifestyle.</title>
        <authorList>
            <person name="Auxier B."/>
            <person name="Grum-Grzhimaylo A."/>
            <person name="Cardenas M.E."/>
            <person name="Lodge J.D."/>
            <person name="Laessoe T."/>
            <person name="Pedersen O."/>
            <person name="Smith M.E."/>
            <person name="Kuyper T.W."/>
            <person name="Franco-Molano E.A."/>
            <person name="Baroni T.J."/>
            <person name="Aanen D.K."/>
        </authorList>
    </citation>
    <scope>NUCLEOTIDE SEQUENCE</scope>
    <source>
        <strain evidence="7">D49</strain>
    </source>
</reference>
<reference evidence="7" key="1">
    <citation type="submission" date="2021-02" db="EMBL/GenBank/DDBJ databases">
        <authorList>
            <person name="Nieuwenhuis M."/>
            <person name="Van De Peppel L.J.J."/>
        </authorList>
    </citation>
    <scope>NUCLEOTIDE SEQUENCE</scope>
    <source>
        <strain evidence="7">D49</strain>
    </source>
</reference>
<dbReference type="Pfam" id="PF00226">
    <property type="entry name" value="DnaJ"/>
    <property type="match status" value="1"/>
</dbReference>
<dbReference type="PROSITE" id="PS50076">
    <property type="entry name" value="DNAJ_2"/>
    <property type="match status" value="1"/>
</dbReference>
<dbReference type="CDD" id="cd06257">
    <property type="entry name" value="DnaJ"/>
    <property type="match status" value="1"/>
</dbReference>
<dbReference type="Pfam" id="PF13432">
    <property type="entry name" value="TPR_16"/>
    <property type="match status" value="1"/>
</dbReference>
<dbReference type="PANTHER" id="PTHR44140">
    <property type="entry name" value="LD25575P"/>
    <property type="match status" value="1"/>
</dbReference>
<feature type="repeat" description="TPR" evidence="4">
    <location>
        <begin position="41"/>
        <end position="74"/>
    </location>
</feature>
<comment type="subcellular location">
    <subcellularLocation>
        <location evidence="1">Endoplasmic reticulum</location>
    </subcellularLocation>
</comment>
<dbReference type="AlphaFoldDB" id="A0A9P7GJI9"/>
<proteinExistence type="predicted"/>
<keyword evidence="8" id="KW-1185">Reference proteome</keyword>
<sequence>MRILLPGLSSLSVSFLLLFARNCITGTYAEPSGGGLYPPGLLPLINRANVLLSAGQFSEAARIYSEAIEQSPADYVLYYKRATAYFSLSRHAPALEDFDKVLSLTSGTFDNANLMKARIHTRDGHFDLAREALGRYIKSKGAGEEAKELQANIGIGEEMEGKMEKERGAQLWNACIESASAALRVASHSIDIRSVRAECALAAGDVDSAVGDLTRLSHLLPPSTTLLTTIFRLSYFILAPSPAPLNTLKQCLHYDPDSKPCLTLHRLLKSFDRSFASLEELQAKDDHRAIVKLLVGPSGGKKGDVLRRFDEALAAHTDRSQLLPRQLAARQHTPEIPLPDARKTSERRKTLVRALCKAYTQLGNKREMGTWCEELLTMSGCEEDIDGLVGRGEVLLGKQEWEEAVHVLEKAWEQSGQSSRDIHQRLQRAQKLLKQSKQKDYYKVLGVARDADTKTIKRAFRQAAKTAHPDKGGSESKMAAVNEAYEVLTNPELRARFDNGDDPNDPMSQQGGGGYGHPFQHGAGGHPFAHFFQQQGGGFPGSGGSGGFQFHFNGGR</sequence>
<gene>
    <name evidence="7" type="ORF">H0H81_009447</name>
</gene>
<evidence type="ECO:0000259" key="6">
    <source>
        <dbReference type="PROSITE" id="PS50076"/>
    </source>
</evidence>
<keyword evidence="2 5" id="KW-0732">Signal</keyword>
<dbReference type="Gene3D" id="1.25.40.10">
    <property type="entry name" value="Tetratricopeptide repeat domain"/>
    <property type="match status" value="1"/>
</dbReference>
<dbReference type="PROSITE" id="PS50005">
    <property type="entry name" value="TPR"/>
    <property type="match status" value="1"/>
</dbReference>
<evidence type="ECO:0000256" key="5">
    <source>
        <dbReference type="SAM" id="SignalP"/>
    </source>
</evidence>
<dbReference type="GO" id="GO:0051787">
    <property type="term" value="F:misfolded protein binding"/>
    <property type="evidence" value="ECO:0007669"/>
    <property type="project" value="TreeGrafter"/>
</dbReference>
<dbReference type="InterPro" id="IPR019734">
    <property type="entry name" value="TPR_rpt"/>
</dbReference>
<name>A0A9P7GJI9_9AGAR</name>
<protein>
    <recommendedName>
        <fullName evidence="6">J domain-containing protein</fullName>
    </recommendedName>
</protein>
<keyword evidence="3" id="KW-0256">Endoplasmic reticulum</keyword>
<dbReference type="InterPro" id="IPR051727">
    <property type="entry name" value="DnaJ_C3_Co-chaperones"/>
</dbReference>
<feature type="chain" id="PRO_5040314899" description="J domain-containing protein" evidence="5">
    <location>
        <begin position="30"/>
        <end position="556"/>
    </location>
</feature>
<evidence type="ECO:0000256" key="1">
    <source>
        <dbReference type="ARBA" id="ARBA00004240"/>
    </source>
</evidence>
<accession>A0A9P7GJI9</accession>
<dbReference type="InterPro" id="IPR036869">
    <property type="entry name" value="J_dom_sf"/>
</dbReference>
<comment type="caution">
    <text evidence="7">The sequence shown here is derived from an EMBL/GenBank/DDBJ whole genome shotgun (WGS) entry which is preliminary data.</text>
</comment>
<dbReference type="InterPro" id="IPR001623">
    <property type="entry name" value="DnaJ_domain"/>
</dbReference>
<dbReference type="SUPFAM" id="SSF48452">
    <property type="entry name" value="TPR-like"/>
    <property type="match status" value="2"/>
</dbReference>
<dbReference type="InterPro" id="IPR011990">
    <property type="entry name" value="TPR-like_helical_dom_sf"/>
</dbReference>
<organism evidence="7 8">
    <name type="scientific">Sphagnurus paluster</name>
    <dbReference type="NCBI Taxonomy" id="117069"/>
    <lineage>
        <taxon>Eukaryota</taxon>
        <taxon>Fungi</taxon>
        <taxon>Dikarya</taxon>
        <taxon>Basidiomycota</taxon>
        <taxon>Agaricomycotina</taxon>
        <taxon>Agaricomycetes</taxon>
        <taxon>Agaricomycetidae</taxon>
        <taxon>Agaricales</taxon>
        <taxon>Tricholomatineae</taxon>
        <taxon>Lyophyllaceae</taxon>
        <taxon>Sphagnurus</taxon>
    </lineage>
</organism>
<feature type="signal peptide" evidence="5">
    <location>
        <begin position="1"/>
        <end position="29"/>
    </location>
</feature>
<dbReference type="PRINTS" id="PR00625">
    <property type="entry name" value="JDOMAIN"/>
</dbReference>
<keyword evidence="4" id="KW-0802">TPR repeat</keyword>
<dbReference type="EMBL" id="JABCKI010000277">
    <property type="protein sequence ID" value="KAG5651218.1"/>
    <property type="molecule type" value="Genomic_DNA"/>
</dbReference>
<dbReference type="PANTHER" id="PTHR44140:SF2">
    <property type="entry name" value="LD25575P"/>
    <property type="match status" value="1"/>
</dbReference>
<dbReference type="GO" id="GO:0005783">
    <property type="term" value="C:endoplasmic reticulum"/>
    <property type="evidence" value="ECO:0007669"/>
    <property type="project" value="UniProtKB-SubCell"/>
</dbReference>
<dbReference type="GO" id="GO:0051087">
    <property type="term" value="F:protein-folding chaperone binding"/>
    <property type="evidence" value="ECO:0007669"/>
    <property type="project" value="TreeGrafter"/>
</dbReference>
<evidence type="ECO:0000313" key="7">
    <source>
        <dbReference type="EMBL" id="KAG5651218.1"/>
    </source>
</evidence>
<dbReference type="GO" id="GO:0034975">
    <property type="term" value="P:protein folding in endoplasmic reticulum"/>
    <property type="evidence" value="ECO:0007669"/>
    <property type="project" value="TreeGrafter"/>
</dbReference>
<feature type="domain" description="J" evidence="6">
    <location>
        <begin position="440"/>
        <end position="501"/>
    </location>
</feature>